<evidence type="ECO:0000313" key="2">
    <source>
        <dbReference type="Proteomes" id="UP001148838"/>
    </source>
</evidence>
<evidence type="ECO:0000313" key="1">
    <source>
        <dbReference type="EMBL" id="KAJ4441412.1"/>
    </source>
</evidence>
<evidence type="ECO:0008006" key="3">
    <source>
        <dbReference type="Google" id="ProtNLM"/>
    </source>
</evidence>
<keyword evidence="2" id="KW-1185">Reference proteome</keyword>
<reference evidence="1 2" key="1">
    <citation type="journal article" date="2022" name="Allergy">
        <title>Genome assembly and annotation of Periplaneta americana reveal a comprehensive cockroach allergen profile.</title>
        <authorList>
            <person name="Wang L."/>
            <person name="Xiong Q."/>
            <person name="Saelim N."/>
            <person name="Wang L."/>
            <person name="Nong W."/>
            <person name="Wan A.T."/>
            <person name="Shi M."/>
            <person name="Liu X."/>
            <person name="Cao Q."/>
            <person name="Hui J.H.L."/>
            <person name="Sookrung N."/>
            <person name="Leung T.F."/>
            <person name="Tungtrongchitr A."/>
            <person name="Tsui S.K.W."/>
        </authorList>
    </citation>
    <scope>NUCLEOTIDE SEQUENCE [LARGE SCALE GENOMIC DNA]</scope>
    <source>
        <strain evidence="1">PWHHKU_190912</strain>
    </source>
</reference>
<sequence>MAGLCEGGNEPPGSLKAKIELKTNLGKLSLDNNFSPHLWSNGQRVWLRNQVARFESRSGQVIWLRFFPGFSLNPTRANAGFPNLVTMTIMTLVRMRGVYQHRVKMAEFTVQQKVKCCYWLKFPFAVQRRFRQENDAKAPERQTIVKWYNQLLETGSVSRKKGSGKKAVSAVKVEDNQAFQRNPRKSIRRASSELGIPKSTVHIVHKILRIGAYKIQLVQKLQLVLPSHVL</sequence>
<dbReference type="PANTHER" id="PTHR47326:SF1">
    <property type="entry name" value="HTH PSQ-TYPE DOMAIN-CONTAINING PROTEIN"/>
    <property type="match status" value="1"/>
</dbReference>
<dbReference type="PANTHER" id="PTHR47326">
    <property type="entry name" value="TRANSPOSABLE ELEMENT TC3 TRANSPOSASE-LIKE PROTEIN"/>
    <property type="match status" value="1"/>
</dbReference>
<gene>
    <name evidence="1" type="ORF">ANN_11267</name>
</gene>
<name>A0ABQ8T683_PERAM</name>
<accession>A0ABQ8T683</accession>
<comment type="caution">
    <text evidence="1">The sequence shown here is derived from an EMBL/GenBank/DDBJ whole genome shotgun (WGS) entry which is preliminary data.</text>
</comment>
<dbReference type="EMBL" id="JAJSOF020000015">
    <property type="protein sequence ID" value="KAJ4441412.1"/>
    <property type="molecule type" value="Genomic_DNA"/>
</dbReference>
<protein>
    <recommendedName>
        <fullName evidence="3">DUF4817 domain-containing protein</fullName>
    </recommendedName>
</protein>
<proteinExistence type="predicted"/>
<dbReference type="Proteomes" id="UP001148838">
    <property type="component" value="Unassembled WGS sequence"/>
</dbReference>
<organism evidence="1 2">
    <name type="scientific">Periplaneta americana</name>
    <name type="common">American cockroach</name>
    <name type="synonym">Blatta americana</name>
    <dbReference type="NCBI Taxonomy" id="6978"/>
    <lineage>
        <taxon>Eukaryota</taxon>
        <taxon>Metazoa</taxon>
        <taxon>Ecdysozoa</taxon>
        <taxon>Arthropoda</taxon>
        <taxon>Hexapoda</taxon>
        <taxon>Insecta</taxon>
        <taxon>Pterygota</taxon>
        <taxon>Neoptera</taxon>
        <taxon>Polyneoptera</taxon>
        <taxon>Dictyoptera</taxon>
        <taxon>Blattodea</taxon>
        <taxon>Blattoidea</taxon>
        <taxon>Blattidae</taxon>
        <taxon>Blattinae</taxon>
        <taxon>Periplaneta</taxon>
    </lineage>
</organism>